<reference evidence="2" key="1">
    <citation type="submission" date="2020-08" db="EMBL/GenBank/DDBJ databases">
        <title>Genomic Encyclopedia of Type Strains, Phase IV (KMG-IV): sequencing the most valuable type-strain genomes for metagenomic binning, comparative biology and taxonomic classification.</title>
        <authorList>
            <person name="Goeker M."/>
        </authorList>
    </citation>
    <scope>NUCLEOTIDE SEQUENCE [LARGE SCALE GENOMIC DNA]</scope>
    <source>
        <strain evidence="2">DSM 105040</strain>
    </source>
</reference>
<evidence type="ECO:0000256" key="1">
    <source>
        <dbReference type="SAM" id="MobiDB-lite"/>
    </source>
</evidence>
<organism evidence="2 3">
    <name type="scientific">Actibacterium naphthalenivorans</name>
    <dbReference type="NCBI Taxonomy" id="1614693"/>
    <lineage>
        <taxon>Bacteria</taxon>
        <taxon>Pseudomonadati</taxon>
        <taxon>Pseudomonadota</taxon>
        <taxon>Alphaproteobacteria</taxon>
        <taxon>Rhodobacterales</taxon>
        <taxon>Roseobacteraceae</taxon>
        <taxon>Actibacterium</taxon>
    </lineage>
</organism>
<dbReference type="EMBL" id="JACIEQ010000001">
    <property type="protein sequence ID" value="MBB4020712.1"/>
    <property type="molecule type" value="Genomic_DNA"/>
</dbReference>
<protein>
    <submittedName>
        <fullName evidence="2">Uncharacterized protein</fullName>
    </submittedName>
</protein>
<feature type="region of interest" description="Disordered" evidence="1">
    <location>
        <begin position="54"/>
        <end position="92"/>
    </location>
</feature>
<proteinExistence type="predicted"/>
<accession>A0A840C9I0</accession>
<dbReference type="RefSeq" id="WP_144244542.1">
    <property type="nucleotide sequence ID" value="NZ_JACIEQ010000001.1"/>
</dbReference>
<comment type="caution">
    <text evidence="2">The sequence shown here is derived from an EMBL/GenBank/DDBJ whole genome shotgun (WGS) entry which is preliminary data.</text>
</comment>
<sequence length="92" mass="10182">MITPAEEAMAPFPAATLRTLTDLGLSDAEIARYFNLETREIMAFRLALDRRNGPVSHRMRGMTGSARNPFRRLPLQNIEGKGNDGPPPSLTD</sequence>
<name>A0A840C9I0_9RHOB</name>
<dbReference type="AlphaFoldDB" id="A0A840C9I0"/>
<dbReference type="Proteomes" id="UP000585681">
    <property type="component" value="Unassembled WGS sequence"/>
</dbReference>
<keyword evidence="3" id="KW-1185">Reference proteome</keyword>
<gene>
    <name evidence="2" type="ORF">GGR17_000503</name>
</gene>
<evidence type="ECO:0000313" key="3">
    <source>
        <dbReference type="Proteomes" id="UP000585681"/>
    </source>
</evidence>
<evidence type="ECO:0000313" key="2">
    <source>
        <dbReference type="EMBL" id="MBB4020712.1"/>
    </source>
</evidence>